<accession>A0A0G0ZA27</accession>
<evidence type="ECO:0000256" key="9">
    <source>
        <dbReference type="ARBA" id="ARBA00023316"/>
    </source>
</evidence>
<reference evidence="14 15" key="1">
    <citation type="journal article" date="2015" name="Nature">
        <title>rRNA introns, odd ribosomes, and small enigmatic genomes across a large radiation of phyla.</title>
        <authorList>
            <person name="Brown C.T."/>
            <person name="Hug L.A."/>
            <person name="Thomas B.C."/>
            <person name="Sharon I."/>
            <person name="Castelle C.J."/>
            <person name="Singh A."/>
            <person name="Wilkins M.J."/>
            <person name="Williams K.H."/>
            <person name="Banfield J.F."/>
        </authorList>
    </citation>
    <scope>NUCLEOTIDE SEQUENCE [LARGE SCALE GENOMIC DNA]</scope>
</reference>
<keyword evidence="6 10" id="KW-0573">Peptidoglycan synthesis</keyword>
<dbReference type="GO" id="GO:0008360">
    <property type="term" value="P:regulation of cell shape"/>
    <property type="evidence" value="ECO:0007669"/>
    <property type="project" value="UniProtKB-KW"/>
</dbReference>
<feature type="domain" description="Glycosyl transferase family 28 C-terminal" evidence="13">
    <location>
        <begin position="190"/>
        <end position="337"/>
    </location>
</feature>
<dbReference type="InterPro" id="IPR007235">
    <property type="entry name" value="Glyco_trans_28_C"/>
</dbReference>
<dbReference type="HAMAP" id="MF_00033">
    <property type="entry name" value="MurG"/>
    <property type="match status" value="1"/>
</dbReference>
<evidence type="ECO:0000256" key="6">
    <source>
        <dbReference type="ARBA" id="ARBA00022984"/>
    </source>
</evidence>
<dbReference type="AlphaFoldDB" id="A0A0G0ZA27"/>
<feature type="binding site" evidence="10">
    <location>
        <position position="170"/>
    </location>
    <ligand>
        <name>UDP-N-acetyl-alpha-D-glucosamine</name>
        <dbReference type="ChEBI" id="CHEBI:57705"/>
    </ligand>
</feature>
<comment type="function">
    <text evidence="10">Cell wall formation. Catalyzes the transfer of a GlcNAc subunit on undecaprenyl-pyrophosphoryl-MurNAc-pentapeptide (lipid intermediate I) to form undecaprenyl-pyrophosphoryl-MurNAc-(pentapeptide)GlcNAc (lipid intermediate II).</text>
</comment>
<evidence type="ECO:0000256" key="11">
    <source>
        <dbReference type="SAM" id="Phobius"/>
    </source>
</evidence>
<dbReference type="GO" id="GO:0050511">
    <property type="term" value="F:undecaprenyldiphospho-muramoylpentapeptide beta-N-acetylglucosaminyltransferase activity"/>
    <property type="evidence" value="ECO:0007669"/>
    <property type="project" value="UniProtKB-UniRule"/>
</dbReference>
<gene>
    <name evidence="10" type="primary">murG</name>
    <name evidence="14" type="ORF">UV09_C0034G0016</name>
</gene>
<evidence type="ECO:0000256" key="4">
    <source>
        <dbReference type="ARBA" id="ARBA00022679"/>
    </source>
</evidence>
<dbReference type="Gene3D" id="3.40.50.2000">
    <property type="entry name" value="Glycogen Phosphorylase B"/>
    <property type="match status" value="2"/>
</dbReference>
<feature type="transmembrane region" description="Helical" evidence="11">
    <location>
        <begin position="101"/>
        <end position="125"/>
    </location>
</feature>
<dbReference type="GO" id="GO:0051301">
    <property type="term" value="P:cell division"/>
    <property type="evidence" value="ECO:0007669"/>
    <property type="project" value="UniProtKB-KW"/>
</dbReference>
<keyword evidence="9 10" id="KW-0961">Cell wall biogenesis/degradation</keyword>
<dbReference type="Pfam" id="PF04101">
    <property type="entry name" value="Glyco_tran_28_C"/>
    <property type="match status" value="1"/>
</dbReference>
<comment type="subcellular location">
    <subcellularLocation>
        <location evidence="10">Cell membrane</location>
        <topology evidence="10">Peripheral membrane protein</topology>
        <orientation evidence="10">Cytoplasmic side</orientation>
    </subcellularLocation>
</comment>
<dbReference type="GO" id="GO:0005975">
    <property type="term" value="P:carbohydrate metabolic process"/>
    <property type="evidence" value="ECO:0007669"/>
    <property type="project" value="InterPro"/>
</dbReference>
<evidence type="ECO:0000313" key="15">
    <source>
        <dbReference type="Proteomes" id="UP000034320"/>
    </source>
</evidence>
<organism evidence="14 15">
    <name type="scientific">Candidatus Gottesmanbacteria bacterium GW2011_GWA2_42_18</name>
    <dbReference type="NCBI Taxonomy" id="1618442"/>
    <lineage>
        <taxon>Bacteria</taxon>
        <taxon>Candidatus Gottesmaniibacteriota</taxon>
    </lineage>
</organism>
<dbReference type="GO" id="GO:0071555">
    <property type="term" value="P:cell wall organization"/>
    <property type="evidence" value="ECO:0007669"/>
    <property type="project" value="UniProtKB-KW"/>
</dbReference>
<keyword evidence="4 10" id="KW-0808">Transferase</keyword>
<dbReference type="Proteomes" id="UP000034320">
    <property type="component" value="Unassembled WGS sequence"/>
</dbReference>
<evidence type="ECO:0000259" key="13">
    <source>
        <dbReference type="Pfam" id="PF04101"/>
    </source>
</evidence>
<feature type="binding site" evidence="10">
    <location>
        <begin position="9"/>
        <end position="11"/>
    </location>
    <ligand>
        <name>UDP-N-acetyl-alpha-D-glucosamine</name>
        <dbReference type="ChEBI" id="CHEBI:57705"/>
    </ligand>
</feature>
<feature type="binding site" evidence="10">
    <location>
        <position position="196"/>
    </location>
    <ligand>
        <name>UDP-N-acetyl-alpha-D-glucosamine</name>
        <dbReference type="ChEBI" id="CHEBI:57705"/>
    </ligand>
</feature>
<keyword evidence="1 10" id="KW-1003">Cell membrane</keyword>
<evidence type="ECO:0000256" key="1">
    <source>
        <dbReference type="ARBA" id="ARBA00022475"/>
    </source>
</evidence>
<sequence length="369" mass="42003">MRPFKAVISGGHLTPAIALIENLEKRGFSLFYFGRKFAMEGSQSASFERNYARKYRLQFIEIDSGKFPRYFTWYYFLSLFKIFSGFCRCFLYLLKIRPDIIVSFGGFLSFPLSLAGKILGIPVVIHEQTRVFGLSNRTIGKIADKICLSYNPTLKVPSHLKTTVTGIPLRRSILTPVKYFVPGNKEKPLIYITGGSQGSQSINLFLLKVIPLFLKKYRIIHAVGQSQSESVFQKIKSFKNTLPLNIKEDYTIEKSVEPDKVGSILRQADLVISRSGANTVAELCFFRKKTILIPLPWSAESEQRENGLFLVKTGLAKILDQNKLTLSLLKEAIEEMMILPYEPKKSDVKLIFDPRAENLVSEIETYLIR</sequence>
<dbReference type="EC" id="2.4.1.227" evidence="10"/>
<protein>
    <recommendedName>
        <fullName evidence="10">UDP-N-acetylglucosamine--N-acetylmuramyl-(pentapeptide) pyrophosphoryl-undecaprenol N-acetylglucosamine transferase</fullName>
        <ecNumber evidence="10">2.4.1.227</ecNumber>
    </recommendedName>
    <alternativeName>
        <fullName evidence="10">Undecaprenyl-PP-MurNAc-pentapeptide-UDPGlcNAc GlcNAc transferase</fullName>
    </alternativeName>
</protein>
<evidence type="ECO:0000256" key="7">
    <source>
        <dbReference type="ARBA" id="ARBA00023136"/>
    </source>
</evidence>
<evidence type="ECO:0000256" key="8">
    <source>
        <dbReference type="ARBA" id="ARBA00023306"/>
    </source>
</evidence>
<dbReference type="InterPro" id="IPR006009">
    <property type="entry name" value="GlcNAc_MurG"/>
</dbReference>
<keyword evidence="2 10" id="KW-0132">Cell division</keyword>
<proteinExistence type="inferred from homology"/>
<dbReference type="CDD" id="cd03785">
    <property type="entry name" value="GT28_MurG"/>
    <property type="match status" value="1"/>
</dbReference>
<comment type="caution">
    <text evidence="14">The sequence shown here is derived from an EMBL/GenBank/DDBJ whole genome shotgun (WGS) entry which is preliminary data.</text>
</comment>
<comment type="catalytic activity">
    <reaction evidence="10">
        <text>di-trans,octa-cis-undecaprenyl diphospho-N-acetyl-alpha-D-muramoyl-L-alanyl-D-glutamyl-meso-2,6-diaminopimeloyl-D-alanyl-D-alanine + UDP-N-acetyl-alpha-D-glucosamine = di-trans,octa-cis-undecaprenyl diphospho-[N-acetyl-alpha-D-glucosaminyl-(1-&gt;4)]-N-acetyl-alpha-D-muramoyl-L-alanyl-D-glutamyl-meso-2,6-diaminopimeloyl-D-alanyl-D-alanine + UDP + H(+)</text>
        <dbReference type="Rhea" id="RHEA:31227"/>
        <dbReference type="ChEBI" id="CHEBI:15378"/>
        <dbReference type="ChEBI" id="CHEBI:57705"/>
        <dbReference type="ChEBI" id="CHEBI:58223"/>
        <dbReference type="ChEBI" id="CHEBI:61387"/>
        <dbReference type="ChEBI" id="CHEBI:61388"/>
        <dbReference type="EC" id="2.4.1.227"/>
    </reaction>
</comment>
<dbReference type="GO" id="GO:0051991">
    <property type="term" value="F:UDP-N-acetyl-D-glucosamine:N-acetylmuramoyl-L-alanyl-D-glutamyl-meso-2,6-diaminopimelyl-D-alanyl-D-alanine-diphosphoundecaprenol 4-beta-N-acetylglucosaminlytransferase activity"/>
    <property type="evidence" value="ECO:0007669"/>
    <property type="project" value="RHEA"/>
</dbReference>
<dbReference type="Pfam" id="PF03033">
    <property type="entry name" value="Glyco_transf_28"/>
    <property type="match status" value="1"/>
</dbReference>
<keyword evidence="11" id="KW-0812">Transmembrane</keyword>
<dbReference type="GO" id="GO:0005886">
    <property type="term" value="C:plasma membrane"/>
    <property type="evidence" value="ECO:0007669"/>
    <property type="project" value="UniProtKB-SubCell"/>
</dbReference>
<feature type="binding site" evidence="10">
    <location>
        <position position="303"/>
    </location>
    <ligand>
        <name>UDP-N-acetyl-alpha-D-glucosamine</name>
        <dbReference type="ChEBI" id="CHEBI:57705"/>
    </ligand>
</feature>
<dbReference type="PANTHER" id="PTHR21015:SF27">
    <property type="entry name" value="UDP-N-ACETYLGLUCOSAMINE--N-ACETYLMURAMYL-(PENTAPEPTIDE) PYROPHOSPHORYL-UNDECAPRENOL N-ACETYLGLUCOSAMINE TRANSFERASE"/>
    <property type="match status" value="1"/>
</dbReference>
<dbReference type="InterPro" id="IPR004276">
    <property type="entry name" value="GlycoTrans_28_N"/>
</dbReference>
<evidence type="ECO:0000259" key="12">
    <source>
        <dbReference type="Pfam" id="PF03033"/>
    </source>
</evidence>
<dbReference type="SUPFAM" id="SSF53756">
    <property type="entry name" value="UDP-Glycosyltransferase/glycogen phosphorylase"/>
    <property type="match status" value="1"/>
</dbReference>
<evidence type="ECO:0000256" key="3">
    <source>
        <dbReference type="ARBA" id="ARBA00022676"/>
    </source>
</evidence>
<keyword evidence="7 10" id="KW-0472">Membrane</keyword>
<dbReference type="PANTHER" id="PTHR21015">
    <property type="entry name" value="UDP-N-ACETYLGLUCOSAMINE--N-ACETYLMURAMYL-(PENTAPEPTIDE) PYROPHOSPHORYL-UNDECAPRENOL N-ACETYLGLUCOSAMINE TRANSFERASE 1"/>
    <property type="match status" value="1"/>
</dbReference>
<dbReference type="EMBL" id="LCDD01000034">
    <property type="protein sequence ID" value="KKS45577.1"/>
    <property type="molecule type" value="Genomic_DNA"/>
</dbReference>
<comment type="caution">
    <text evidence="10">Lacks conserved residue(s) required for the propagation of feature annotation.</text>
</comment>
<feature type="domain" description="Glycosyltransferase family 28 N-terminal" evidence="12">
    <location>
        <begin position="9"/>
        <end position="146"/>
    </location>
</feature>
<feature type="transmembrane region" description="Helical" evidence="11">
    <location>
        <begin position="73"/>
        <end position="94"/>
    </location>
</feature>
<dbReference type="GO" id="GO:0009252">
    <property type="term" value="P:peptidoglycan biosynthetic process"/>
    <property type="evidence" value="ECO:0007669"/>
    <property type="project" value="UniProtKB-UniRule"/>
</dbReference>
<keyword evidence="5 10" id="KW-0133">Cell shape</keyword>
<evidence type="ECO:0000256" key="10">
    <source>
        <dbReference type="HAMAP-Rule" id="MF_00033"/>
    </source>
</evidence>
<comment type="pathway">
    <text evidence="10">Cell wall biogenesis; peptidoglycan biosynthesis.</text>
</comment>
<dbReference type="UniPathway" id="UPA00219"/>
<name>A0A0G0ZA27_9BACT</name>
<evidence type="ECO:0000256" key="2">
    <source>
        <dbReference type="ARBA" id="ARBA00022618"/>
    </source>
</evidence>
<comment type="similarity">
    <text evidence="10">Belongs to the glycosyltransferase 28 family. MurG subfamily.</text>
</comment>
<keyword evidence="8 10" id="KW-0131">Cell cycle</keyword>
<evidence type="ECO:0000313" key="14">
    <source>
        <dbReference type="EMBL" id="KKS45577.1"/>
    </source>
</evidence>
<keyword evidence="3 10" id="KW-0328">Glycosyltransferase</keyword>
<keyword evidence="11" id="KW-1133">Transmembrane helix</keyword>
<evidence type="ECO:0000256" key="5">
    <source>
        <dbReference type="ARBA" id="ARBA00022960"/>
    </source>
</evidence>